<dbReference type="Proteomes" id="UP000475862">
    <property type="component" value="Unassembled WGS sequence"/>
</dbReference>
<evidence type="ECO:0000313" key="3">
    <source>
        <dbReference type="Proteomes" id="UP000475862"/>
    </source>
</evidence>
<name>A0A6G0U8R1_APHGL</name>
<proteinExistence type="predicted"/>
<keyword evidence="1" id="KW-0812">Transmembrane</keyword>
<accession>A0A6G0U8R1</accession>
<protein>
    <submittedName>
        <fullName evidence="2">Uncharacterized protein</fullName>
    </submittedName>
</protein>
<dbReference type="EMBL" id="VYZN01000001">
    <property type="protein sequence ID" value="KAE9545150.1"/>
    <property type="molecule type" value="Genomic_DNA"/>
</dbReference>
<comment type="caution">
    <text evidence="2">The sequence shown here is derived from an EMBL/GenBank/DDBJ whole genome shotgun (WGS) entry which is preliminary data.</text>
</comment>
<keyword evidence="1" id="KW-0472">Membrane</keyword>
<organism evidence="2 3">
    <name type="scientific">Aphis glycines</name>
    <name type="common">Soybean aphid</name>
    <dbReference type="NCBI Taxonomy" id="307491"/>
    <lineage>
        <taxon>Eukaryota</taxon>
        <taxon>Metazoa</taxon>
        <taxon>Ecdysozoa</taxon>
        <taxon>Arthropoda</taxon>
        <taxon>Hexapoda</taxon>
        <taxon>Insecta</taxon>
        <taxon>Pterygota</taxon>
        <taxon>Neoptera</taxon>
        <taxon>Paraneoptera</taxon>
        <taxon>Hemiptera</taxon>
        <taxon>Sternorrhyncha</taxon>
        <taxon>Aphidomorpha</taxon>
        <taxon>Aphidoidea</taxon>
        <taxon>Aphididae</taxon>
        <taxon>Aphidini</taxon>
        <taxon>Aphis</taxon>
        <taxon>Aphis</taxon>
    </lineage>
</organism>
<keyword evidence="3" id="KW-1185">Reference proteome</keyword>
<feature type="transmembrane region" description="Helical" evidence="1">
    <location>
        <begin position="204"/>
        <end position="230"/>
    </location>
</feature>
<feature type="transmembrane region" description="Helical" evidence="1">
    <location>
        <begin position="36"/>
        <end position="54"/>
    </location>
</feature>
<sequence length="233" mass="26428">MMIYFSHLSSISLFCRCSFLNSKAWSAISLLAKFDVITNMAFLHTIVFPFPSVIRPYIKHITFIYTITSSNSCNNIVNMSLAICLANSVLPIPDEPRNKKTNGCSSSLLILNEDQLHVPLEFSMIQYYSIMLHNEKQIQIRMYLPSEGLIFRFRATFIQFEKPSLKSGSAPDFNKTAKCSYLLFDAATCIGAQPNKFNSSADPWFIIGYLNNFDILYCVHLIVGIIFSVVQDV</sequence>
<reference evidence="2 3" key="1">
    <citation type="submission" date="2019-08" db="EMBL/GenBank/DDBJ databases">
        <title>The genome of the soybean aphid Biotype 1, its phylome, world population structure and adaptation to the North American continent.</title>
        <authorList>
            <person name="Giordano R."/>
            <person name="Donthu R.K."/>
            <person name="Hernandez A.G."/>
            <person name="Wright C.L."/>
            <person name="Zimin A.V."/>
        </authorList>
    </citation>
    <scope>NUCLEOTIDE SEQUENCE [LARGE SCALE GENOMIC DNA]</scope>
    <source>
        <tissue evidence="2">Whole aphids</tissue>
    </source>
</reference>
<evidence type="ECO:0000256" key="1">
    <source>
        <dbReference type="SAM" id="Phobius"/>
    </source>
</evidence>
<evidence type="ECO:0000313" key="2">
    <source>
        <dbReference type="EMBL" id="KAE9545150.1"/>
    </source>
</evidence>
<keyword evidence="1" id="KW-1133">Transmembrane helix</keyword>
<gene>
    <name evidence="2" type="ORF">AGLY_000693</name>
</gene>
<dbReference type="AlphaFoldDB" id="A0A6G0U8R1"/>